<reference evidence="3 4" key="1">
    <citation type="submission" date="2020-01" db="EMBL/GenBank/DDBJ databases">
        <title>Genetics and antimicrobial susceptibilities of Nocardia species isolated from the soil; a comparison with species isolated from humans.</title>
        <authorList>
            <person name="Carrasco G."/>
            <person name="Monzon S."/>
            <person name="Sansegundo M."/>
            <person name="Garcia E."/>
            <person name="Garrido N."/>
            <person name="Medina M.J."/>
            <person name="Villalon P."/>
            <person name="Ramirez-Arocha A.C."/>
            <person name="Jimenez P."/>
            <person name="Cuesta I."/>
            <person name="Valdezate S."/>
        </authorList>
    </citation>
    <scope>NUCLEOTIDE SEQUENCE [LARGE SCALE GENOMIC DNA]</scope>
    <source>
        <strain evidence="3 4">CNM20110649</strain>
    </source>
</reference>
<gene>
    <name evidence="3" type="ORF">GV794_04465</name>
</gene>
<sequence>MASLCSSTIDVYRVRNGGTWPREWCATHNWSIQSAAEVRADRRRLGGSNVVTNVAPSTHAAVDAALTELVDGEKQWAALPLRGRRELLDRVRELTHRHAQDWVDAALAIKGLDPSSPLAGEEWISGPYVLAASLGALSETLEALEQGKSPLDKASFGAVGDHVTVDVLPASLFDGLLLNGFSAQVWLQRGVSNAAAKANAGLAQLDPRRTNGIGAVLGAGNITSIAPLDTLYELIAHNRVVALKLNPITDPLLPVYTAILAPLIELGTVRLLTGGAEVGGYLVEHDLVAHVHMTGSAKTHDAIVWGTGAEVAERKQAGTPKLTKPVTSELGGVSPTIVLPGQWSSADIAFQAEHVATQRLHNGGYNCVAAQALIMSSDWPQKDQFLTALREAIAKAPARRAYYPGSDDRVAKAQKSYPRAERLGSSGERLLVTGLAPSPEEPLLAGEYFAPVFGVVELPGTGADFTRAAARTANEACTGTLGVNIIAEPATMSELGVAFDELIQDLRYGTVAINAWTGVGYLTPTASWGAFPGHTLADVQSGIGVVHNAWLIDRVERAVVRGPFRPAPRSLLHGELAISPKPPWFVGNKTAANTGKLLTGFAADPGWSRLPMIFASALRG</sequence>
<organism evidence="3 4">
    <name type="scientific">Nocardia cyriacigeorgica</name>
    <dbReference type="NCBI Taxonomy" id="135487"/>
    <lineage>
        <taxon>Bacteria</taxon>
        <taxon>Bacillati</taxon>
        <taxon>Actinomycetota</taxon>
        <taxon>Actinomycetes</taxon>
        <taxon>Mycobacteriales</taxon>
        <taxon>Nocardiaceae</taxon>
        <taxon>Nocardia</taxon>
    </lineage>
</organism>
<dbReference type="SUPFAM" id="SSF53720">
    <property type="entry name" value="ALDH-like"/>
    <property type="match status" value="1"/>
</dbReference>
<name>A0ABX0CEC8_9NOCA</name>
<evidence type="ECO:0000259" key="2">
    <source>
        <dbReference type="Pfam" id="PF00171"/>
    </source>
</evidence>
<protein>
    <submittedName>
        <fullName evidence="3">Aldehyde dehydrogenase family protein</fullName>
    </submittedName>
</protein>
<dbReference type="Proteomes" id="UP000470876">
    <property type="component" value="Unassembled WGS sequence"/>
</dbReference>
<dbReference type="InterPro" id="IPR015590">
    <property type="entry name" value="Aldehyde_DH_dom"/>
</dbReference>
<evidence type="ECO:0000313" key="4">
    <source>
        <dbReference type="Proteomes" id="UP000470876"/>
    </source>
</evidence>
<dbReference type="Pfam" id="PF00171">
    <property type="entry name" value="Aldedh"/>
    <property type="match status" value="1"/>
</dbReference>
<dbReference type="PANTHER" id="PTHR11699">
    <property type="entry name" value="ALDEHYDE DEHYDROGENASE-RELATED"/>
    <property type="match status" value="1"/>
</dbReference>
<dbReference type="InterPro" id="IPR016163">
    <property type="entry name" value="Ald_DH_C"/>
</dbReference>
<proteinExistence type="predicted"/>
<keyword evidence="1" id="KW-0560">Oxidoreductase</keyword>
<dbReference type="EMBL" id="JAAGUX010000005">
    <property type="protein sequence ID" value="NEW54926.1"/>
    <property type="molecule type" value="Genomic_DNA"/>
</dbReference>
<keyword evidence="4" id="KW-1185">Reference proteome</keyword>
<feature type="domain" description="Aldehyde dehydrogenase" evidence="2">
    <location>
        <begin position="264"/>
        <end position="396"/>
    </location>
</feature>
<evidence type="ECO:0000313" key="3">
    <source>
        <dbReference type="EMBL" id="NEW54926.1"/>
    </source>
</evidence>
<dbReference type="InterPro" id="IPR016162">
    <property type="entry name" value="Ald_DH_N"/>
</dbReference>
<evidence type="ECO:0000256" key="1">
    <source>
        <dbReference type="ARBA" id="ARBA00023002"/>
    </source>
</evidence>
<dbReference type="Gene3D" id="3.40.309.10">
    <property type="entry name" value="Aldehyde Dehydrogenase, Chain A, domain 2"/>
    <property type="match status" value="1"/>
</dbReference>
<comment type="caution">
    <text evidence="3">The sequence shown here is derived from an EMBL/GenBank/DDBJ whole genome shotgun (WGS) entry which is preliminary data.</text>
</comment>
<accession>A0ABX0CEC8</accession>
<dbReference type="Gene3D" id="3.40.605.10">
    <property type="entry name" value="Aldehyde Dehydrogenase, Chain A, domain 1"/>
    <property type="match status" value="1"/>
</dbReference>
<dbReference type="InterPro" id="IPR016161">
    <property type="entry name" value="Ald_DH/histidinol_DH"/>
</dbReference>